<keyword evidence="9" id="KW-0963">Cytoplasm</keyword>
<keyword evidence="13" id="KW-1185">Reference proteome</keyword>
<dbReference type="AlphaFoldDB" id="A0A8B8ERB3"/>
<feature type="domain" description="Macro" evidence="12">
    <location>
        <begin position="504"/>
        <end position="708"/>
    </location>
</feature>
<keyword evidence="5 9" id="KW-0479">Metal-binding</keyword>
<accession>A0A8B8ERB3</accession>
<evidence type="ECO:0000256" key="10">
    <source>
        <dbReference type="SAM" id="MobiDB-lite"/>
    </source>
</evidence>
<keyword evidence="6 8" id="KW-0863">Zinc-finger</keyword>
<dbReference type="CDD" id="cd09633">
    <property type="entry name" value="Deltex_C"/>
    <property type="match status" value="1"/>
</dbReference>
<comment type="catalytic activity">
    <reaction evidence="1 9">
        <text>S-ubiquitinyl-[E2 ubiquitin-conjugating enzyme]-L-cysteine + [acceptor protein]-L-lysine = [E2 ubiquitin-conjugating enzyme]-L-cysteine + N(6)-ubiquitinyl-[acceptor protein]-L-lysine.</text>
        <dbReference type="EC" id="2.3.2.27"/>
    </reaction>
</comment>
<dbReference type="Gene3D" id="3.30.390.130">
    <property type="match status" value="1"/>
</dbReference>
<dbReference type="Pfam" id="PF18102">
    <property type="entry name" value="DTC"/>
    <property type="match status" value="1"/>
</dbReference>
<keyword evidence="7 9" id="KW-0862">Zinc</keyword>
<dbReference type="PROSITE" id="PS51154">
    <property type="entry name" value="MACRO"/>
    <property type="match status" value="2"/>
</dbReference>
<reference evidence="14" key="1">
    <citation type="submission" date="2025-08" db="UniProtKB">
        <authorList>
            <consortium name="RefSeq"/>
        </authorList>
    </citation>
    <scope>IDENTIFICATION</scope>
    <source>
        <tissue evidence="14">Whole sample</tissue>
    </source>
</reference>
<evidence type="ECO:0000256" key="4">
    <source>
        <dbReference type="ARBA" id="ARBA00022679"/>
    </source>
</evidence>
<dbReference type="KEGG" id="cvn:111136031"/>
<dbReference type="PROSITE" id="PS50089">
    <property type="entry name" value="ZF_RING_2"/>
    <property type="match status" value="1"/>
</dbReference>
<dbReference type="SUPFAM" id="SSF52949">
    <property type="entry name" value="Macro domain-like"/>
    <property type="match status" value="2"/>
</dbReference>
<dbReference type="PROSITE" id="PS00518">
    <property type="entry name" value="ZF_RING_1"/>
    <property type="match status" value="1"/>
</dbReference>
<dbReference type="PANTHER" id="PTHR12622">
    <property type="entry name" value="DELTEX-RELATED"/>
    <property type="match status" value="1"/>
</dbReference>
<evidence type="ECO:0000313" key="13">
    <source>
        <dbReference type="Proteomes" id="UP000694844"/>
    </source>
</evidence>
<feature type="region of interest" description="Disordered" evidence="10">
    <location>
        <begin position="79"/>
        <end position="257"/>
    </location>
</feature>
<organism evidence="13 14">
    <name type="scientific">Crassostrea virginica</name>
    <name type="common">Eastern oyster</name>
    <dbReference type="NCBI Taxonomy" id="6565"/>
    <lineage>
        <taxon>Eukaryota</taxon>
        <taxon>Metazoa</taxon>
        <taxon>Spiralia</taxon>
        <taxon>Lophotrochozoa</taxon>
        <taxon>Mollusca</taxon>
        <taxon>Bivalvia</taxon>
        <taxon>Autobranchia</taxon>
        <taxon>Pteriomorphia</taxon>
        <taxon>Ostreida</taxon>
        <taxon>Ostreoidea</taxon>
        <taxon>Ostreidae</taxon>
        <taxon>Crassostrea</taxon>
    </lineage>
</organism>
<dbReference type="GO" id="GO:0016567">
    <property type="term" value="P:protein ubiquitination"/>
    <property type="evidence" value="ECO:0007669"/>
    <property type="project" value="UniProtKB-UniRule"/>
</dbReference>
<dbReference type="Gene3D" id="3.40.220.10">
    <property type="entry name" value="Leucine Aminopeptidase, subunit E, domain 1"/>
    <property type="match status" value="2"/>
</dbReference>
<evidence type="ECO:0000256" key="5">
    <source>
        <dbReference type="ARBA" id="ARBA00022723"/>
    </source>
</evidence>
<dbReference type="SMART" id="SM00506">
    <property type="entry name" value="A1pp"/>
    <property type="match status" value="2"/>
</dbReference>
<evidence type="ECO:0000256" key="2">
    <source>
        <dbReference type="ARBA" id="ARBA00004906"/>
    </source>
</evidence>
<feature type="compositionally biased region" description="Basic and acidic residues" evidence="10">
    <location>
        <begin position="105"/>
        <end position="115"/>
    </location>
</feature>
<dbReference type="InterPro" id="IPR039396">
    <property type="entry name" value="Deltex_C"/>
</dbReference>
<feature type="domain" description="RING-type" evidence="11">
    <location>
        <begin position="763"/>
        <end position="802"/>
    </location>
</feature>
<feature type="compositionally biased region" description="Basic and acidic residues" evidence="10">
    <location>
        <begin position="128"/>
        <end position="153"/>
    </location>
</feature>
<comment type="subcellular location">
    <subcellularLocation>
        <location evidence="9">Cytoplasm</location>
    </subcellularLocation>
</comment>
<dbReference type="Gene3D" id="3.30.40.10">
    <property type="entry name" value="Zinc/RING finger domain, C3HC4 (zinc finger)"/>
    <property type="match status" value="1"/>
</dbReference>
<dbReference type="InterPro" id="IPR013083">
    <property type="entry name" value="Znf_RING/FYVE/PHD"/>
</dbReference>
<dbReference type="InterPro" id="IPR002589">
    <property type="entry name" value="Macro_dom"/>
</dbReference>
<dbReference type="CDD" id="cd02907">
    <property type="entry name" value="Macro_Af1521_BAL-like"/>
    <property type="match status" value="1"/>
</dbReference>
<dbReference type="Pfam" id="PF01661">
    <property type="entry name" value="Macro"/>
    <property type="match status" value="2"/>
</dbReference>
<name>A0A8B8ERB3_CRAVI</name>
<dbReference type="Pfam" id="PF13923">
    <property type="entry name" value="zf-C3HC4_2"/>
    <property type="match status" value="1"/>
</dbReference>
<sequence length="945" mass="106453">MSSGKDKSSSEKIVEYLYDDPIEKAKADKALEEISRDGKVKYEVSQTAGSCKLIAATKGDVDKAAEKYYELRNYGGTQNETEVQHTTENTYKETIDHQSTTSNGKTEEKSDKYPMDHNVCTIKGKGSHHGEKEKELEQEGKKEDIPKEADSVKDINLVDESERSVKKTVFSQTKNEKSENVDDISDSVSSDEGKSTNADDMKNDNHELKSNKETEKEIQERDAEVDDDKSQENQHKGKVASGKENDAKLPSNQAVKSEKTSTGVVEIISPHGFKIKLYQQNLLETDVDAIVNAANETLSHGAGIAKIIAENAGPKMKKECQDYIKKMKHLHVTKTLATGPGNLKFKKIIHAVGPNWTDYSKKEDCLSDLAKTITNLLEEAKRCRLKTVAMPTISSGIFKVPKYLCAAMYLKGVFTFSEQKKFGTVTELHIVDLTSDVLDLVKENYQTYLSKENTLDPKRLLAIHDREEKTKSDKDAHTQNVCQTHTNDKSTDQIQKSSNTGYLVKGCFTKTINNVRVYVYTHDIGFLKDIDVIVSSENPYFTGKGGIAATLLATGGEEYAKEHEKLRRTAPHTRFTTKLTPGFKTNFKGICHAVVVAFSRTNPLSKDCHDQYTRFITDILNKLNIITEQSVKNKQKEGFCSIVLPLLGAGKLQDSASIQMLCSLMVDGIESYACNQSMYRRKYINHIHLVNMREEFTKMLISACTKMHPERLVYNANEANVKSIRFDSRPFEFLYSWKIPPVKEEVDINDFINPTDGQRDGVCIICLDELSKPVELTRCHHRFCKECISGYFSEKPACPVCNTVYGKIYGLQPLNGEAKIFKDKRSLPGYPKTDTFIISYEFPNGKQEDCHSEAGKPYTGIQRQAYLPDNNEGKEVLHLLEQAFKQRLVFTIGLSRTTGKDGVMTWNDIHHKTNREGGPERFGYPDLDYLNRVKEELKAKGITQA</sequence>
<feature type="compositionally biased region" description="Basic and acidic residues" evidence="10">
    <location>
        <begin position="191"/>
        <end position="247"/>
    </location>
</feature>
<dbReference type="InterPro" id="IPR043472">
    <property type="entry name" value="Macro_dom-like"/>
</dbReference>
<comment type="pathway">
    <text evidence="2 9">Protein modification; protein ubiquitination.</text>
</comment>
<evidence type="ECO:0000256" key="1">
    <source>
        <dbReference type="ARBA" id="ARBA00000900"/>
    </source>
</evidence>
<dbReference type="SUPFAM" id="SSF57850">
    <property type="entry name" value="RING/U-box"/>
    <property type="match status" value="1"/>
</dbReference>
<dbReference type="SMART" id="SM00184">
    <property type="entry name" value="RING"/>
    <property type="match status" value="1"/>
</dbReference>
<feature type="domain" description="Macro" evidence="12">
    <location>
        <begin position="262"/>
        <end position="449"/>
    </location>
</feature>
<dbReference type="GO" id="GO:0061630">
    <property type="term" value="F:ubiquitin protein ligase activity"/>
    <property type="evidence" value="ECO:0007669"/>
    <property type="project" value="UniProtKB-UniRule"/>
</dbReference>
<evidence type="ECO:0000259" key="12">
    <source>
        <dbReference type="PROSITE" id="PS51154"/>
    </source>
</evidence>
<dbReference type="UniPathway" id="UPA00143"/>
<dbReference type="InterPro" id="IPR001841">
    <property type="entry name" value="Znf_RING"/>
</dbReference>
<dbReference type="OrthoDB" id="6133115at2759"/>
<proteinExistence type="inferred from homology"/>
<evidence type="ECO:0000256" key="6">
    <source>
        <dbReference type="ARBA" id="ARBA00022771"/>
    </source>
</evidence>
<dbReference type="RefSeq" id="XP_022342308.1">
    <property type="nucleotide sequence ID" value="XM_022486600.1"/>
</dbReference>
<evidence type="ECO:0000256" key="8">
    <source>
        <dbReference type="PROSITE-ProRule" id="PRU00175"/>
    </source>
</evidence>
<gene>
    <name evidence="14" type="primary">LOC111136031</name>
</gene>
<dbReference type="GeneID" id="111136031"/>
<dbReference type="EC" id="2.3.2.27" evidence="9"/>
<comment type="similarity">
    <text evidence="3 9">Belongs to the Deltex family.</text>
</comment>
<evidence type="ECO:0000256" key="3">
    <source>
        <dbReference type="ARBA" id="ARBA00009413"/>
    </source>
</evidence>
<dbReference type="InterPro" id="IPR017907">
    <property type="entry name" value="Znf_RING_CS"/>
</dbReference>
<protein>
    <recommendedName>
        <fullName evidence="9">E3 ubiquitin-protein ligase</fullName>
        <ecNumber evidence="9">2.3.2.27</ecNumber>
    </recommendedName>
</protein>
<evidence type="ECO:0000256" key="7">
    <source>
        <dbReference type="ARBA" id="ARBA00022833"/>
    </source>
</evidence>
<dbReference type="InterPro" id="IPR039398">
    <property type="entry name" value="Deltex_fam"/>
</dbReference>
<evidence type="ECO:0000259" key="11">
    <source>
        <dbReference type="PROSITE" id="PS50089"/>
    </source>
</evidence>
<evidence type="ECO:0000313" key="14">
    <source>
        <dbReference type="RefSeq" id="XP_022342308.1"/>
    </source>
</evidence>
<dbReference type="Proteomes" id="UP000694844">
    <property type="component" value="Chromosome 5"/>
</dbReference>
<evidence type="ECO:0000256" key="9">
    <source>
        <dbReference type="RuleBase" id="RU367105"/>
    </source>
</evidence>
<dbReference type="GO" id="GO:0007219">
    <property type="term" value="P:Notch signaling pathway"/>
    <property type="evidence" value="ECO:0007669"/>
    <property type="project" value="InterPro"/>
</dbReference>
<keyword evidence="4 9" id="KW-0808">Transferase</keyword>
<dbReference type="GO" id="GO:0005737">
    <property type="term" value="C:cytoplasm"/>
    <property type="evidence" value="ECO:0007669"/>
    <property type="project" value="UniProtKB-SubCell"/>
</dbReference>
<dbReference type="GO" id="GO:0008270">
    <property type="term" value="F:zinc ion binding"/>
    <property type="evidence" value="ECO:0007669"/>
    <property type="project" value="UniProtKB-KW"/>
</dbReference>
<dbReference type="InterPro" id="IPR039399">
    <property type="entry name" value="Deltex_C_sf"/>
</dbReference>
<feature type="compositionally biased region" description="Basic and acidic residues" evidence="10">
    <location>
        <begin position="82"/>
        <end position="96"/>
    </location>
</feature>